<sequence length="93" mass="10469">MSTKINDLLLKLKGKVEKDPNAREYFFVVSGMDVVNLLEALQDQGFTVHSPHSGGFDSVILVRQPLPDRWLEESGLKPRREQQGTGDLDSCRN</sequence>
<dbReference type="EMBL" id="PSRQ01000039">
    <property type="protein sequence ID" value="PWU23299.1"/>
    <property type="molecule type" value="Genomic_DNA"/>
</dbReference>
<evidence type="ECO:0000313" key="3">
    <source>
        <dbReference type="Proteomes" id="UP000246104"/>
    </source>
</evidence>
<comment type="caution">
    <text evidence="2">The sequence shown here is derived from an EMBL/GenBank/DDBJ whole genome shotgun (WGS) entry which is preliminary data.</text>
</comment>
<name>A0A317JTN9_9BACT</name>
<accession>A0A317JTN9</accession>
<dbReference type="Proteomes" id="UP000246104">
    <property type="component" value="Unassembled WGS sequence"/>
</dbReference>
<gene>
    <name evidence="2" type="ORF">C5B42_03385</name>
</gene>
<proteinExistence type="predicted"/>
<evidence type="ECO:0000313" key="2">
    <source>
        <dbReference type="EMBL" id="PWU23299.1"/>
    </source>
</evidence>
<dbReference type="AlphaFoldDB" id="A0A317JTN9"/>
<feature type="compositionally biased region" description="Basic and acidic residues" evidence="1">
    <location>
        <begin position="72"/>
        <end position="82"/>
    </location>
</feature>
<reference evidence="2 3" key="1">
    <citation type="submission" date="2018-02" db="EMBL/GenBank/DDBJ databases">
        <title>Genomic Reconstructions from Amazon Rainforest and Pasture Soil Reveal Novel Insights into the Physiology of Candidate Phyla in Tropical Sites.</title>
        <authorList>
            <person name="Kroeger M.E."/>
            <person name="Delmont T."/>
            <person name="Eren A.M."/>
            <person name="Guo J."/>
            <person name="Meyer K.M."/>
            <person name="Khan K."/>
            <person name="Rodrigues J.L.M."/>
            <person name="Bohannan B.J.M."/>
            <person name="Tringe S."/>
            <person name="Borges C.D."/>
            <person name="Tiedje J."/>
            <person name="Tsai S.M."/>
            <person name="Nusslein K."/>
        </authorList>
    </citation>
    <scope>NUCLEOTIDE SEQUENCE [LARGE SCALE GENOMIC DNA]</scope>
    <source>
        <strain evidence="2">Amazon FNV 2010 28 9</strain>
    </source>
</reference>
<feature type="region of interest" description="Disordered" evidence="1">
    <location>
        <begin position="72"/>
        <end position="93"/>
    </location>
</feature>
<organism evidence="2 3">
    <name type="scientific">Candidatus Cerribacteria bacterium 'Amazon FNV 2010 28 9'</name>
    <dbReference type="NCBI Taxonomy" id="2081795"/>
    <lineage>
        <taxon>Bacteria</taxon>
        <taxon>Candidatus Cerribacteria</taxon>
    </lineage>
</organism>
<protein>
    <submittedName>
        <fullName evidence="2">Uncharacterized protein</fullName>
    </submittedName>
</protein>
<evidence type="ECO:0000256" key="1">
    <source>
        <dbReference type="SAM" id="MobiDB-lite"/>
    </source>
</evidence>